<dbReference type="Pfam" id="PF08865">
    <property type="entry name" value="DUF1830"/>
    <property type="match status" value="1"/>
</dbReference>
<feature type="region of interest" description="Disordered" evidence="1">
    <location>
        <begin position="116"/>
        <end position="148"/>
    </location>
</feature>
<keyword evidence="3" id="KW-1185">Reference proteome</keyword>
<reference evidence="2" key="1">
    <citation type="submission" date="2020-10" db="EMBL/GenBank/DDBJ databases">
        <authorList>
            <person name="Castelo-Branco R."/>
            <person name="Eusebio N."/>
            <person name="Adriana R."/>
            <person name="Vieira A."/>
            <person name="Brugerolle De Fraissinette N."/>
            <person name="Rezende De Castro R."/>
            <person name="Schneider M.P."/>
            <person name="Vasconcelos V."/>
            <person name="Leao P.N."/>
        </authorList>
    </citation>
    <scope>NUCLEOTIDE SEQUENCE</scope>
    <source>
        <strain evidence="2">LEGE 11467</strain>
    </source>
</reference>
<evidence type="ECO:0000256" key="1">
    <source>
        <dbReference type="SAM" id="MobiDB-lite"/>
    </source>
</evidence>
<sequence length="148" mass="16498">MLVCGYNKQSILFHLVNHPLIAMAQILDPLPLGSADPITCCYVNATSQIQIARITNVPNWYFERVVFPGQRLVFEALCEGQLEIHTGMMASAILSDTIPCDRLRLQLVESIDKDCNPQRPSENVNNYEVPISDESTHASKQKVLASVD</sequence>
<accession>A0A928VTN2</accession>
<comment type="caution">
    <text evidence="2">The sequence shown here is derived from an EMBL/GenBank/DDBJ whole genome shotgun (WGS) entry which is preliminary data.</text>
</comment>
<dbReference type="AlphaFoldDB" id="A0A928VTN2"/>
<proteinExistence type="predicted"/>
<dbReference type="EMBL" id="JADEXN010000001">
    <property type="protein sequence ID" value="MBE9039179.1"/>
    <property type="molecule type" value="Genomic_DNA"/>
</dbReference>
<evidence type="ECO:0000313" key="2">
    <source>
        <dbReference type="EMBL" id="MBE9039179.1"/>
    </source>
</evidence>
<dbReference type="Proteomes" id="UP000621799">
    <property type="component" value="Unassembled WGS sequence"/>
</dbReference>
<gene>
    <name evidence="2" type="ORF">IQ235_00015</name>
</gene>
<evidence type="ECO:0000313" key="3">
    <source>
        <dbReference type="Proteomes" id="UP000621799"/>
    </source>
</evidence>
<dbReference type="InterPro" id="IPR014964">
    <property type="entry name" value="DUF1830"/>
</dbReference>
<organism evidence="2 3">
    <name type="scientific">Zarconia navalis LEGE 11467</name>
    <dbReference type="NCBI Taxonomy" id="1828826"/>
    <lineage>
        <taxon>Bacteria</taxon>
        <taxon>Bacillati</taxon>
        <taxon>Cyanobacteriota</taxon>
        <taxon>Cyanophyceae</taxon>
        <taxon>Oscillatoriophycideae</taxon>
        <taxon>Oscillatoriales</taxon>
        <taxon>Oscillatoriales incertae sedis</taxon>
        <taxon>Zarconia</taxon>
        <taxon>Zarconia navalis</taxon>
    </lineage>
</organism>
<name>A0A928VTN2_9CYAN</name>
<protein>
    <submittedName>
        <fullName evidence="2">DUF1830 domain-containing protein</fullName>
    </submittedName>
</protein>